<dbReference type="OrthoDB" id="427800at2759"/>
<protein>
    <recommendedName>
        <fullName evidence="1">Glycosyl transferase family 3 N-terminal domain-containing protein</fullName>
    </recommendedName>
</protein>
<dbReference type="GO" id="GO:0000162">
    <property type="term" value="P:L-tryptophan biosynthetic process"/>
    <property type="evidence" value="ECO:0007669"/>
    <property type="project" value="InterPro"/>
</dbReference>
<evidence type="ECO:0000259" key="1">
    <source>
        <dbReference type="Pfam" id="PF02885"/>
    </source>
</evidence>
<keyword evidence="3" id="KW-1185">Reference proteome</keyword>
<evidence type="ECO:0000313" key="3">
    <source>
        <dbReference type="Proteomes" id="UP000729402"/>
    </source>
</evidence>
<dbReference type="Proteomes" id="UP000729402">
    <property type="component" value="Unassembled WGS sequence"/>
</dbReference>
<dbReference type="EMBL" id="JAAALK010000081">
    <property type="protein sequence ID" value="KAG8088952.1"/>
    <property type="molecule type" value="Genomic_DNA"/>
</dbReference>
<dbReference type="PANTHER" id="PTHR43285">
    <property type="entry name" value="ANTHRANILATE PHOSPHORIBOSYLTRANSFERASE"/>
    <property type="match status" value="1"/>
</dbReference>
<dbReference type="GO" id="GO:0004048">
    <property type="term" value="F:anthranilate phosphoribosyltransferase activity"/>
    <property type="evidence" value="ECO:0007669"/>
    <property type="project" value="InterPro"/>
</dbReference>
<evidence type="ECO:0000313" key="2">
    <source>
        <dbReference type="EMBL" id="KAG8088952.1"/>
    </source>
</evidence>
<sequence length="144" mass="16259">MKEQVGFFSWLCSNPSILRAPQQWRPHRSGSPPLNRSPQRRPHLLGARLLCARPLPARLLPACVTVLEALIGRDHFLEEEAETMLRLLLEDKNEAHIVALLVLLSAKGETYEEMVGLVKTMMSYCVQVEGLNDAMENLTLERSV</sequence>
<accession>A0A8J5WII0</accession>
<dbReference type="GO" id="GO:0005829">
    <property type="term" value="C:cytosol"/>
    <property type="evidence" value="ECO:0007669"/>
    <property type="project" value="TreeGrafter"/>
</dbReference>
<dbReference type="Pfam" id="PF02885">
    <property type="entry name" value="Glycos_trans_3N"/>
    <property type="match status" value="1"/>
</dbReference>
<dbReference type="PANTHER" id="PTHR43285:SF2">
    <property type="entry name" value="ANTHRANILATE PHOSPHORIBOSYLTRANSFERASE"/>
    <property type="match status" value="1"/>
</dbReference>
<organism evidence="2 3">
    <name type="scientific">Zizania palustris</name>
    <name type="common">Northern wild rice</name>
    <dbReference type="NCBI Taxonomy" id="103762"/>
    <lineage>
        <taxon>Eukaryota</taxon>
        <taxon>Viridiplantae</taxon>
        <taxon>Streptophyta</taxon>
        <taxon>Embryophyta</taxon>
        <taxon>Tracheophyta</taxon>
        <taxon>Spermatophyta</taxon>
        <taxon>Magnoliopsida</taxon>
        <taxon>Liliopsida</taxon>
        <taxon>Poales</taxon>
        <taxon>Poaceae</taxon>
        <taxon>BOP clade</taxon>
        <taxon>Oryzoideae</taxon>
        <taxon>Oryzeae</taxon>
        <taxon>Zizaniinae</taxon>
        <taxon>Zizania</taxon>
    </lineage>
</organism>
<dbReference type="AlphaFoldDB" id="A0A8J5WII0"/>
<reference evidence="2" key="1">
    <citation type="journal article" date="2021" name="bioRxiv">
        <title>Whole Genome Assembly and Annotation of Northern Wild Rice, Zizania palustris L., Supports a Whole Genome Duplication in the Zizania Genus.</title>
        <authorList>
            <person name="Haas M."/>
            <person name="Kono T."/>
            <person name="Macchietto M."/>
            <person name="Millas R."/>
            <person name="McGilp L."/>
            <person name="Shao M."/>
            <person name="Duquette J."/>
            <person name="Hirsch C.N."/>
            <person name="Kimball J."/>
        </authorList>
    </citation>
    <scope>NUCLEOTIDE SEQUENCE</scope>
    <source>
        <tissue evidence="2">Fresh leaf tissue</tissue>
    </source>
</reference>
<gene>
    <name evidence="2" type="ORF">GUJ93_ZPchr0011g28297</name>
</gene>
<feature type="domain" description="Glycosyl transferase family 3 N-terminal" evidence="1">
    <location>
        <begin position="66"/>
        <end position="124"/>
    </location>
</feature>
<comment type="caution">
    <text evidence="2">The sequence shown here is derived from an EMBL/GenBank/DDBJ whole genome shotgun (WGS) entry which is preliminary data.</text>
</comment>
<proteinExistence type="predicted"/>
<reference evidence="2" key="2">
    <citation type="submission" date="2021-02" db="EMBL/GenBank/DDBJ databases">
        <authorList>
            <person name="Kimball J.A."/>
            <person name="Haas M.W."/>
            <person name="Macchietto M."/>
            <person name="Kono T."/>
            <person name="Duquette J."/>
            <person name="Shao M."/>
        </authorList>
    </citation>
    <scope>NUCLEOTIDE SEQUENCE</scope>
    <source>
        <tissue evidence="2">Fresh leaf tissue</tissue>
    </source>
</reference>
<dbReference type="InterPro" id="IPR017459">
    <property type="entry name" value="Glycosyl_Trfase_fam3_N_dom"/>
</dbReference>
<dbReference type="InterPro" id="IPR005940">
    <property type="entry name" value="Anthranilate_Pribosyl_Tfrase"/>
</dbReference>
<name>A0A8J5WII0_ZIZPA</name>